<name>A0A9Q1K515_9CARY</name>
<comment type="caution">
    <text evidence="1">The sequence shown here is derived from an EMBL/GenBank/DDBJ whole genome shotgun (WGS) entry which is preliminary data.</text>
</comment>
<dbReference type="InterPro" id="IPR038765">
    <property type="entry name" value="Papain-like_cys_pep_sf"/>
</dbReference>
<dbReference type="AlphaFoldDB" id="A0A9Q1K515"/>
<protein>
    <recommendedName>
        <fullName evidence="3">Ubiquitin-like protease family profile domain-containing protein</fullName>
    </recommendedName>
</protein>
<dbReference type="OrthoDB" id="1749240at2759"/>
<dbReference type="Gene3D" id="3.40.395.10">
    <property type="entry name" value="Adenoviral Proteinase, Chain A"/>
    <property type="match status" value="1"/>
</dbReference>
<evidence type="ECO:0000313" key="1">
    <source>
        <dbReference type="EMBL" id="KAJ8437396.1"/>
    </source>
</evidence>
<proteinExistence type="predicted"/>
<dbReference type="SUPFAM" id="SSF54001">
    <property type="entry name" value="Cysteine proteinases"/>
    <property type="match status" value="1"/>
</dbReference>
<dbReference type="EMBL" id="JAKOGI010000302">
    <property type="protein sequence ID" value="KAJ8437396.1"/>
    <property type="molecule type" value="Genomic_DNA"/>
</dbReference>
<reference evidence="1" key="1">
    <citation type="submission" date="2022-04" db="EMBL/GenBank/DDBJ databases">
        <title>Carnegiea gigantea Genome sequencing and assembly v2.</title>
        <authorList>
            <person name="Copetti D."/>
            <person name="Sanderson M.J."/>
            <person name="Burquez A."/>
            <person name="Wojciechowski M.F."/>
        </authorList>
    </citation>
    <scope>NUCLEOTIDE SEQUENCE</scope>
    <source>
        <strain evidence="1">SGP5-SGP5p</strain>
        <tissue evidence="1">Aerial part</tissue>
    </source>
</reference>
<dbReference type="Proteomes" id="UP001153076">
    <property type="component" value="Unassembled WGS sequence"/>
</dbReference>
<sequence>MEVVALEHYQHYTSPTFDLVIPLSLEWRIHTVISSPIKITNTISSSPISNDELVSLGESESQHTSMHDIANIALDIIKDKLTHGEKVVVDYEFLPFNVDHPKTNCIYIYVNNEEVYEFNAVDKEAIASMAAADSHLENGILDVWSIIMNKNQLSKETIRPSRFFFPTYVYLLFPILRSKYFFLILFQFADKTVNITNNLKLQENLSTRYDDCDSVLKHFFSKYSKLSNSLCQTDCQDNINLHDCGIYTMHYMETYYGSIVKDTKSKYDARILLHLDNMLRDNELQKVKLDAKARQYQQLHYKLAIECFVLIFHTIIKYTNSSYINLFIDQININVH</sequence>
<evidence type="ECO:0000313" key="2">
    <source>
        <dbReference type="Proteomes" id="UP001153076"/>
    </source>
</evidence>
<organism evidence="1 2">
    <name type="scientific">Carnegiea gigantea</name>
    <dbReference type="NCBI Taxonomy" id="171969"/>
    <lineage>
        <taxon>Eukaryota</taxon>
        <taxon>Viridiplantae</taxon>
        <taxon>Streptophyta</taxon>
        <taxon>Embryophyta</taxon>
        <taxon>Tracheophyta</taxon>
        <taxon>Spermatophyta</taxon>
        <taxon>Magnoliopsida</taxon>
        <taxon>eudicotyledons</taxon>
        <taxon>Gunneridae</taxon>
        <taxon>Pentapetalae</taxon>
        <taxon>Caryophyllales</taxon>
        <taxon>Cactineae</taxon>
        <taxon>Cactaceae</taxon>
        <taxon>Cactoideae</taxon>
        <taxon>Echinocereeae</taxon>
        <taxon>Carnegiea</taxon>
    </lineage>
</organism>
<accession>A0A9Q1K515</accession>
<gene>
    <name evidence="1" type="ORF">Cgig2_020415</name>
</gene>
<keyword evidence="2" id="KW-1185">Reference proteome</keyword>
<evidence type="ECO:0008006" key="3">
    <source>
        <dbReference type="Google" id="ProtNLM"/>
    </source>
</evidence>